<dbReference type="GO" id="GO:0005525">
    <property type="term" value="F:GTP binding"/>
    <property type="evidence" value="ECO:0007669"/>
    <property type="project" value="UniProtKB-KW"/>
</dbReference>
<dbReference type="RefSeq" id="WP_111399118.1">
    <property type="nucleotide sequence ID" value="NZ_QKYU01000017.1"/>
</dbReference>
<reference evidence="7 8" key="1">
    <citation type="submission" date="2018-06" db="EMBL/GenBank/DDBJ databases">
        <title>Genomic Encyclopedia of Archaeal and Bacterial Type Strains, Phase II (KMG-II): from individual species to whole genera.</title>
        <authorList>
            <person name="Goeker M."/>
        </authorList>
    </citation>
    <scope>NUCLEOTIDE SEQUENCE [LARGE SCALE GENOMIC DNA]</scope>
    <source>
        <strain evidence="7 8">DSM 24525</strain>
    </source>
</reference>
<dbReference type="GO" id="GO:0005886">
    <property type="term" value="C:plasma membrane"/>
    <property type="evidence" value="ECO:0007669"/>
    <property type="project" value="UniProtKB-SubCell"/>
</dbReference>
<evidence type="ECO:0000256" key="5">
    <source>
        <dbReference type="ARBA" id="ARBA00023136"/>
    </source>
</evidence>
<dbReference type="OrthoDB" id="9778554at2"/>
<keyword evidence="3" id="KW-0547">Nucleotide-binding</keyword>
<dbReference type="SMART" id="SM00962">
    <property type="entry name" value="SRP54"/>
    <property type="match status" value="1"/>
</dbReference>
<evidence type="ECO:0000313" key="8">
    <source>
        <dbReference type="Proteomes" id="UP000249688"/>
    </source>
</evidence>
<keyword evidence="7" id="KW-0969">Cilium</keyword>
<keyword evidence="7" id="KW-0282">Flagellum</keyword>
<name>A0A2W7IBT5_9PROT</name>
<feature type="domain" description="SRP54-type proteins GTP-binding" evidence="6">
    <location>
        <begin position="73"/>
        <end position="261"/>
    </location>
</feature>
<keyword evidence="8" id="KW-1185">Reference proteome</keyword>
<evidence type="ECO:0000259" key="6">
    <source>
        <dbReference type="SMART" id="SM00962"/>
    </source>
</evidence>
<proteinExistence type="inferred from homology"/>
<keyword evidence="7" id="KW-0966">Cell projection</keyword>
<comment type="subcellular location">
    <subcellularLocation>
        <location evidence="1">Cell membrane</location>
        <topology evidence="1">Peripheral membrane protein</topology>
        <orientation evidence="1">Cytoplasmic side</orientation>
    </subcellularLocation>
</comment>
<comment type="similarity">
    <text evidence="2">Belongs to the GTP-binding SRP family.</text>
</comment>
<evidence type="ECO:0000256" key="4">
    <source>
        <dbReference type="ARBA" id="ARBA00023134"/>
    </source>
</evidence>
<dbReference type="PANTHER" id="PTHR43134:SF1">
    <property type="entry name" value="SIGNAL RECOGNITION PARTICLE RECEPTOR SUBUNIT ALPHA"/>
    <property type="match status" value="1"/>
</dbReference>
<sequence length="271" mass="27781">MRLKTFRAPRMAEAMARIRAEMGEEAIILSSTRVAGGVEITAGLEPPEAEPLPLPPVPAPPRLSFQPLPDGIARPLLLFGPHGGGKTLTLAKLATRMTLTGQAPLLVAADAARAGAVEQLAAFARVLGLGLVVAETPAALARALARRVAGQPVLIDSAGCDLLDLAAAEALVGLCRIAAADAALVLPAGLDAAEAADTARAARAIGARWMLPTRLDAARRWAGWLMAAEAAGLALDLAGTGTGAADGLTRLTPEWLAARMRLSDPRMKAAA</sequence>
<keyword evidence="5" id="KW-0472">Membrane</keyword>
<evidence type="ECO:0000256" key="2">
    <source>
        <dbReference type="ARBA" id="ARBA00008531"/>
    </source>
</evidence>
<evidence type="ECO:0000256" key="1">
    <source>
        <dbReference type="ARBA" id="ARBA00004413"/>
    </source>
</evidence>
<protein>
    <submittedName>
        <fullName evidence="7">Flagellar biosynthesis protein FlhF</fullName>
    </submittedName>
</protein>
<dbReference type="SUPFAM" id="SSF52540">
    <property type="entry name" value="P-loop containing nucleoside triphosphate hydrolases"/>
    <property type="match status" value="1"/>
</dbReference>
<dbReference type="EMBL" id="QKYU01000017">
    <property type="protein sequence ID" value="PZW43022.1"/>
    <property type="molecule type" value="Genomic_DNA"/>
</dbReference>
<accession>A0A2W7IBT5</accession>
<evidence type="ECO:0000313" key="7">
    <source>
        <dbReference type="EMBL" id="PZW43022.1"/>
    </source>
</evidence>
<dbReference type="Proteomes" id="UP000249688">
    <property type="component" value="Unassembled WGS sequence"/>
</dbReference>
<dbReference type="InterPro" id="IPR000897">
    <property type="entry name" value="SRP54_GTPase_dom"/>
</dbReference>
<evidence type="ECO:0000256" key="3">
    <source>
        <dbReference type="ARBA" id="ARBA00022741"/>
    </source>
</evidence>
<comment type="caution">
    <text evidence="7">The sequence shown here is derived from an EMBL/GenBank/DDBJ whole genome shotgun (WGS) entry which is preliminary data.</text>
</comment>
<dbReference type="GO" id="GO:0006614">
    <property type="term" value="P:SRP-dependent cotranslational protein targeting to membrane"/>
    <property type="evidence" value="ECO:0007669"/>
    <property type="project" value="InterPro"/>
</dbReference>
<organism evidence="7 8">
    <name type="scientific">Humitalea rosea</name>
    <dbReference type="NCBI Taxonomy" id="990373"/>
    <lineage>
        <taxon>Bacteria</taxon>
        <taxon>Pseudomonadati</taxon>
        <taxon>Pseudomonadota</taxon>
        <taxon>Alphaproteobacteria</taxon>
        <taxon>Acetobacterales</taxon>
        <taxon>Roseomonadaceae</taxon>
        <taxon>Humitalea</taxon>
    </lineage>
</organism>
<dbReference type="GO" id="GO:0005047">
    <property type="term" value="F:signal recognition particle binding"/>
    <property type="evidence" value="ECO:0007669"/>
    <property type="project" value="TreeGrafter"/>
</dbReference>
<dbReference type="GO" id="GO:0003924">
    <property type="term" value="F:GTPase activity"/>
    <property type="evidence" value="ECO:0007669"/>
    <property type="project" value="TreeGrafter"/>
</dbReference>
<dbReference type="Gene3D" id="3.40.50.300">
    <property type="entry name" value="P-loop containing nucleotide triphosphate hydrolases"/>
    <property type="match status" value="1"/>
</dbReference>
<dbReference type="PANTHER" id="PTHR43134">
    <property type="entry name" value="SIGNAL RECOGNITION PARTICLE RECEPTOR SUBUNIT ALPHA"/>
    <property type="match status" value="1"/>
</dbReference>
<dbReference type="AlphaFoldDB" id="A0A2W7IBT5"/>
<dbReference type="InterPro" id="IPR027417">
    <property type="entry name" value="P-loop_NTPase"/>
</dbReference>
<keyword evidence="4" id="KW-0342">GTP-binding</keyword>
<dbReference type="Pfam" id="PF00448">
    <property type="entry name" value="SRP54"/>
    <property type="match status" value="1"/>
</dbReference>
<gene>
    <name evidence="7" type="ORF">C8P66_11748</name>
</gene>